<name>A0A514LDR3_9BACI</name>
<dbReference type="Pfam" id="PF13030">
    <property type="entry name" value="DUF3891"/>
    <property type="match status" value="1"/>
</dbReference>
<dbReference type="KEGG" id="sale:EPH95_01425"/>
<evidence type="ECO:0000313" key="2">
    <source>
        <dbReference type="Proteomes" id="UP000319756"/>
    </source>
</evidence>
<organism evidence="1 2">
    <name type="scientific">Salicibibacter halophilus</name>
    <dbReference type="NCBI Taxonomy" id="2502791"/>
    <lineage>
        <taxon>Bacteria</taxon>
        <taxon>Bacillati</taxon>
        <taxon>Bacillota</taxon>
        <taxon>Bacilli</taxon>
        <taxon>Bacillales</taxon>
        <taxon>Bacillaceae</taxon>
        <taxon>Salicibibacter</taxon>
    </lineage>
</organism>
<keyword evidence="2" id="KW-1185">Reference proteome</keyword>
<dbReference type="InterPro" id="IPR024992">
    <property type="entry name" value="DUF3891"/>
</dbReference>
<proteinExistence type="predicted"/>
<reference evidence="2" key="1">
    <citation type="submission" date="2019-01" db="EMBL/GenBank/DDBJ databases">
        <title>Genomic analysis of Salicibibacter sp. NKC3-5.</title>
        <authorList>
            <person name="Oh Y.J."/>
        </authorList>
    </citation>
    <scope>NUCLEOTIDE SEQUENCE [LARGE SCALE GENOMIC DNA]</scope>
    <source>
        <strain evidence="2">NKC3-5</strain>
    </source>
</reference>
<accession>A0A514LDR3</accession>
<gene>
    <name evidence="1" type="ORF">EPH95_01425</name>
</gene>
<dbReference type="EMBL" id="CP035485">
    <property type="protein sequence ID" value="QDI89997.1"/>
    <property type="molecule type" value="Genomic_DNA"/>
</dbReference>
<dbReference type="Proteomes" id="UP000319756">
    <property type="component" value="Chromosome"/>
</dbReference>
<sequence length="271" mass="32021">MMKSPRTIICLILFFRRRDEMIVRDDGHHLVCIHQDEHARLSAACYREWADPIIEKKIWNERLHTAIVEHDRAWIPLDTHPIWNEEEGRPYDFTNYPEREKIAAYQTGINETEMMDEWAGLLVSRHLHSFFAQIRTDAAEAFKAEEQKRWERLRGEEESDDEKRALAVLKMCDELSLFACMNHPGARKEEEVPWFRDGFSMRFDFLNRQNVMPSWKNEEEIVLTPAPLGDKVQFPLKLRRVSKESIRDDGWKIAYDSTPIATQVVTFLTTS</sequence>
<dbReference type="AlphaFoldDB" id="A0A514LDR3"/>
<protein>
    <submittedName>
        <fullName evidence="1">DUF3891 family protein</fullName>
    </submittedName>
</protein>
<evidence type="ECO:0000313" key="1">
    <source>
        <dbReference type="EMBL" id="QDI89997.1"/>
    </source>
</evidence>